<keyword evidence="3" id="KW-1185">Reference proteome</keyword>
<feature type="transmembrane region" description="Helical" evidence="1">
    <location>
        <begin position="150"/>
        <end position="171"/>
    </location>
</feature>
<sequence>MQWLARVSSWKVAGIFLAVNFAIQAIMVIGIYPGISENLKPLDFQMNLTAETIQQYLTTIGEEGRALYSFNLILPDMLFPLCYACAYALVLMQLIKGCDQAQSPLQYFPLLPLVVALCDIIENIHILTAIRQFPELPPETTSWLVAANTGKYIVAMIVLTTLTVLGCWFAVIKLSTPYTYVDE</sequence>
<protein>
    <submittedName>
        <fullName evidence="2">Uncharacterized protein</fullName>
    </submittedName>
</protein>
<evidence type="ECO:0000313" key="3">
    <source>
        <dbReference type="Proteomes" id="UP001597264"/>
    </source>
</evidence>
<keyword evidence="1" id="KW-0812">Transmembrane</keyword>
<dbReference type="Proteomes" id="UP001597264">
    <property type="component" value="Unassembled WGS sequence"/>
</dbReference>
<proteinExistence type="predicted"/>
<accession>A0ABW3U5A7</accession>
<keyword evidence="1" id="KW-0472">Membrane</keyword>
<evidence type="ECO:0000256" key="1">
    <source>
        <dbReference type="SAM" id="Phobius"/>
    </source>
</evidence>
<feature type="transmembrane region" description="Helical" evidence="1">
    <location>
        <begin position="12"/>
        <end position="35"/>
    </location>
</feature>
<feature type="transmembrane region" description="Helical" evidence="1">
    <location>
        <begin position="77"/>
        <end position="95"/>
    </location>
</feature>
<comment type="caution">
    <text evidence="2">The sequence shown here is derived from an EMBL/GenBank/DDBJ whole genome shotgun (WGS) entry which is preliminary data.</text>
</comment>
<evidence type="ECO:0000313" key="2">
    <source>
        <dbReference type="EMBL" id="MFD1215025.1"/>
    </source>
</evidence>
<dbReference type="EMBL" id="JBHTLR010000003">
    <property type="protein sequence ID" value="MFD1215025.1"/>
    <property type="molecule type" value="Genomic_DNA"/>
</dbReference>
<reference evidence="3" key="1">
    <citation type="journal article" date="2019" name="Int. J. Syst. Evol. Microbiol.">
        <title>The Global Catalogue of Microorganisms (GCM) 10K type strain sequencing project: providing services to taxonomists for standard genome sequencing and annotation.</title>
        <authorList>
            <consortium name="The Broad Institute Genomics Platform"/>
            <consortium name="The Broad Institute Genome Sequencing Center for Infectious Disease"/>
            <person name="Wu L."/>
            <person name="Ma J."/>
        </authorList>
    </citation>
    <scope>NUCLEOTIDE SEQUENCE [LARGE SCALE GENOMIC DNA]</scope>
    <source>
        <strain evidence="3">CCUG 54356</strain>
    </source>
</reference>
<organism evidence="2 3">
    <name type="scientific">Microbulbifer celer</name>
    <dbReference type="NCBI Taxonomy" id="435905"/>
    <lineage>
        <taxon>Bacteria</taxon>
        <taxon>Pseudomonadati</taxon>
        <taxon>Pseudomonadota</taxon>
        <taxon>Gammaproteobacteria</taxon>
        <taxon>Cellvibrionales</taxon>
        <taxon>Microbulbiferaceae</taxon>
        <taxon>Microbulbifer</taxon>
    </lineage>
</organism>
<dbReference type="RefSeq" id="WP_230435294.1">
    <property type="nucleotide sequence ID" value="NZ_CP087715.1"/>
</dbReference>
<keyword evidence="1" id="KW-1133">Transmembrane helix</keyword>
<gene>
    <name evidence="2" type="ORF">ACFQ2X_00300</name>
</gene>
<name>A0ABW3U5A7_9GAMM</name>
<feature type="transmembrane region" description="Helical" evidence="1">
    <location>
        <begin position="107"/>
        <end position="130"/>
    </location>
</feature>